<dbReference type="PIRSF" id="PIRSF002756">
    <property type="entry name" value="PstS"/>
    <property type="match status" value="1"/>
</dbReference>
<dbReference type="EMBL" id="CAEZSN010000012">
    <property type="protein sequence ID" value="CAB4535259.1"/>
    <property type="molecule type" value="Genomic_DNA"/>
</dbReference>
<evidence type="ECO:0000256" key="3">
    <source>
        <dbReference type="ARBA" id="ARBA00022592"/>
    </source>
</evidence>
<dbReference type="PANTHER" id="PTHR42996">
    <property type="entry name" value="PHOSPHATE-BINDING PROTEIN PSTS"/>
    <property type="match status" value="1"/>
</dbReference>
<proteinExistence type="inferred from homology"/>
<evidence type="ECO:0000256" key="1">
    <source>
        <dbReference type="ARBA" id="ARBA00008725"/>
    </source>
</evidence>
<feature type="domain" description="PBP" evidence="4">
    <location>
        <begin position="23"/>
        <end position="252"/>
    </location>
</feature>
<dbReference type="AlphaFoldDB" id="A0A6J6HAX8"/>
<dbReference type="InterPro" id="IPR005673">
    <property type="entry name" value="ABC_phos-bd_PstS"/>
</dbReference>
<dbReference type="InterPro" id="IPR050962">
    <property type="entry name" value="Phosphate-bind_PstS"/>
</dbReference>
<evidence type="ECO:0000313" key="5">
    <source>
        <dbReference type="EMBL" id="CAB4535259.1"/>
    </source>
</evidence>
<comment type="similarity">
    <text evidence="1">Belongs to the PstS family.</text>
</comment>
<organism evidence="6">
    <name type="scientific">freshwater metagenome</name>
    <dbReference type="NCBI Taxonomy" id="449393"/>
    <lineage>
        <taxon>unclassified sequences</taxon>
        <taxon>metagenomes</taxon>
        <taxon>ecological metagenomes</taxon>
    </lineage>
</organism>
<protein>
    <submittedName>
        <fullName evidence="6">Unannotated protein</fullName>
    </submittedName>
</protein>
<dbReference type="GO" id="GO:0035435">
    <property type="term" value="P:phosphate ion transmembrane transport"/>
    <property type="evidence" value="ECO:0007669"/>
    <property type="project" value="InterPro"/>
</dbReference>
<keyword evidence="2" id="KW-0813">Transport</keyword>
<sequence>MNKKFAKTLAGLAATAALIAPAASANATAIAGSGSSFAYNGIYKCSSLYETHAVTYTSTGSGTGRTNFRTNKASYPFAVSDGLYTAGTEPTGYTMVPLFGGPVVFAYNKKSGIPAGLKLDSAAVSGILKGTITKWNATAIKKLNPGKTLPNLAIKVFYRSGTSGTNENLSEYLRQTGNAGWVKNQTLLTAATALATGAIAKATSSLLADAVESSSNKGAFGYFDLSDAKTADVALVSLKNKHGEFVAPSAAAGALMLGAQTTDNSGADRVQGTATAALSVALGGTVNGAIDFTKSVKNAYQLTILTYGIGSKNGTDAADTAVEDYFKFVINTCMPAQASRLGYVALTGTMKTKALAQAALIAQ</sequence>
<evidence type="ECO:0000313" key="6">
    <source>
        <dbReference type="EMBL" id="CAB4610892.1"/>
    </source>
</evidence>
<dbReference type="SUPFAM" id="SSF53850">
    <property type="entry name" value="Periplasmic binding protein-like II"/>
    <property type="match status" value="1"/>
</dbReference>
<keyword evidence="3" id="KW-0592">Phosphate transport</keyword>
<dbReference type="GO" id="GO:0042301">
    <property type="term" value="F:phosphate ion binding"/>
    <property type="evidence" value="ECO:0007669"/>
    <property type="project" value="InterPro"/>
</dbReference>
<dbReference type="EMBL" id="CAEZUR010000060">
    <property type="protein sequence ID" value="CAB4610892.1"/>
    <property type="molecule type" value="Genomic_DNA"/>
</dbReference>
<evidence type="ECO:0000259" key="4">
    <source>
        <dbReference type="Pfam" id="PF12849"/>
    </source>
</evidence>
<name>A0A6J6HAX8_9ZZZZ</name>
<dbReference type="GO" id="GO:0043190">
    <property type="term" value="C:ATP-binding cassette (ABC) transporter complex"/>
    <property type="evidence" value="ECO:0007669"/>
    <property type="project" value="InterPro"/>
</dbReference>
<evidence type="ECO:0000256" key="2">
    <source>
        <dbReference type="ARBA" id="ARBA00022448"/>
    </source>
</evidence>
<dbReference type="InterPro" id="IPR024370">
    <property type="entry name" value="PBP_domain"/>
</dbReference>
<accession>A0A6J6HAX8</accession>
<dbReference type="Pfam" id="PF12849">
    <property type="entry name" value="PBP_like_2"/>
    <property type="match status" value="1"/>
</dbReference>
<reference evidence="6" key="1">
    <citation type="submission" date="2020-05" db="EMBL/GenBank/DDBJ databases">
        <authorList>
            <person name="Chiriac C."/>
            <person name="Salcher M."/>
            <person name="Ghai R."/>
            <person name="Kavagutti S V."/>
        </authorList>
    </citation>
    <scope>NUCLEOTIDE SEQUENCE</scope>
</reference>
<dbReference type="PANTHER" id="PTHR42996:SF1">
    <property type="entry name" value="PHOSPHATE-BINDING PROTEIN PSTS"/>
    <property type="match status" value="1"/>
</dbReference>
<gene>
    <name evidence="5" type="ORF">UFOPK1433_00177</name>
    <name evidence="6" type="ORF">UFOPK1843_00820</name>
</gene>
<dbReference type="Gene3D" id="3.40.190.10">
    <property type="entry name" value="Periplasmic binding protein-like II"/>
    <property type="match status" value="2"/>
</dbReference>